<dbReference type="RefSeq" id="XP_026684234.1">
    <property type="nucleotide sequence ID" value="XM_026828433.1"/>
</dbReference>
<sequence>MWQEFESFLLGPPAPCQVSPVSICNPTLGPTVMLSSSSQIVKEEYGFPTAKYVEEPQLNQNEEFVDLDMLINYAAEQHSFSNMKKLEDDNFYVCSNVMFDSQNQLYPSENNNNLNVDESCVQISPLAYNALMTFVPNNENIINDMSPPASPTNRINGSFTKMIIADEVVCKEATENYQNKVITPPMSPMLTDPLLLNRTEVPPVNNNNNNNNTRVNINTPSKTKTRERRSGSRKKLTSHACFHPGCGKTYTKSSHLKAHLRTHTGEKPYQCKWKGCGWKFARSDELTRHFRKHTGDRPFQCKPNLVNPSIKEGKFFENFYVSRQWNSNVTETKEIGLIDTV</sequence>
<feature type="compositionally biased region" description="Basic residues" evidence="5">
    <location>
        <begin position="223"/>
        <end position="237"/>
    </location>
</feature>
<name>A0A3Q0J6Y6_DIACI</name>
<keyword evidence="7" id="KW-1185">Reference proteome</keyword>
<dbReference type="GeneID" id="113470190"/>
<dbReference type="InterPro" id="IPR036236">
    <property type="entry name" value="Znf_C2H2_sf"/>
</dbReference>
<dbReference type="AlphaFoldDB" id="A0A3Q0J6Y6"/>
<dbReference type="FunFam" id="3.30.160.60:FF:000007">
    <property type="entry name" value="Basic krueppel-like factor 3"/>
    <property type="match status" value="1"/>
</dbReference>
<dbReference type="PROSITE" id="PS50157">
    <property type="entry name" value="ZINC_FINGER_C2H2_2"/>
    <property type="match status" value="2"/>
</dbReference>
<evidence type="ECO:0000256" key="4">
    <source>
        <dbReference type="PROSITE-ProRule" id="PRU00042"/>
    </source>
</evidence>
<feature type="region of interest" description="Disordered" evidence="5">
    <location>
        <begin position="200"/>
        <end position="237"/>
    </location>
</feature>
<keyword evidence="1" id="KW-0479">Metal-binding</keyword>
<dbReference type="PANTHER" id="PTHR23235">
    <property type="entry name" value="KRUEPPEL-LIKE TRANSCRIPTION FACTOR"/>
    <property type="match status" value="1"/>
</dbReference>
<proteinExistence type="predicted"/>
<evidence type="ECO:0000259" key="6">
    <source>
        <dbReference type="PROSITE" id="PS50157"/>
    </source>
</evidence>
<dbReference type="KEGG" id="dci:113470190"/>
<evidence type="ECO:0000256" key="5">
    <source>
        <dbReference type="SAM" id="MobiDB-lite"/>
    </source>
</evidence>
<dbReference type="STRING" id="121845.A0A3Q0J6Y6"/>
<evidence type="ECO:0000256" key="2">
    <source>
        <dbReference type="ARBA" id="ARBA00022771"/>
    </source>
</evidence>
<dbReference type="GO" id="GO:0000978">
    <property type="term" value="F:RNA polymerase II cis-regulatory region sequence-specific DNA binding"/>
    <property type="evidence" value="ECO:0007669"/>
    <property type="project" value="TreeGrafter"/>
</dbReference>
<keyword evidence="3" id="KW-0862">Zinc</keyword>
<protein>
    <submittedName>
        <fullName evidence="8">Krueppel-like factor 6</fullName>
    </submittedName>
</protein>
<feature type="compositionally biased region" description="Low complexity" evidence="5">
    <location>
        <begin position="200"/>
        <end position="220"/>
    </location>
</feature>
<evidence type="ECO:0000256" key="1">
    <source>
        <dbReference type="ARBA" id="ARBA00022723"/>
    </source>
</evidence>
<keyword evidence="2 4" id="KW-0863">Zinc-finger</keyword>
<accession>A0A3Q0J6Y6</accession>
<organism evidence="7 8">
    <name type="scientific">Diaphorina citri</name>
    <name type="common">Asian citrus psyllid</name>
    <dbReference type="NCBI Taxonomy" id="121845"/>
    <lineage>
        <taxon>Eukaryota</taxon>
        <taxon>Metazoa</taxon>
        <taxon>Ecdysozoa</taxon>
        <taxon>Arthropoda</taxon>
        <taxon>Hexapoda</taxon>
        <taxon>Insecta</taxon>
        <taxon>Pterygota</taxon>
        <taxon>Neoptera</taxon>
        <taxon>Paraneoptera</taxon>
        <taxon>Hemiptera</taxon>
        <taxon>Sternorrhyncha</taxon>
        <taxon>Psylloidea</taxon>
        <taxon>Psyllidae</taxon>
        <taxon>Diaphorininae</taxon>
        <taxon>Diaphorina</taxon>
    </lineage>
</organism>
<reference evidence="8" key="1">
    <citation type="submission" date="2025-08" db="UniProtKB">
        <authorList>
            <consortium name="RefSeq"/>
        </authorList>
    </citation>
    <scope>IDENTIFICATION</scope>
</reference>
<dbReference type="PROSITE" id="PS00028">
    <property type="entry name" value="ZINC_FINGER_C2H2_1"/>
    <property type="match status" value="2"/>
</dbReference>
<dbReference type="Gene3D" id="3.30.160.60">
    <property type="entry name" value="Classic Zinc Finger"/>
    <property type="match status" value="2"/>
</dbReference>
<dbReference type="GO" id="GO:0008270">
    <property type="term" value="F:zinc ion binding"/>
    <property type="evidence" value="ECO:0007669"/>
    <property type="project" value="UniProtKB-KW"/>
</dbReference>
<feature type="domain" description="C2H2-type" evidence="6">
    <location>
        <begin position="269"/>
        <end position="298"/>
    </location>
</feature>
<gene>
    <name evidence="8" type="primary">LOC113470190</name>
</gene>
<dbReference type="InterPro" id="IPR013087">
    <property type="entry name" value="Znf_C2H2_type"/>
</dbReference>
<dbReference type="Pfam" id="PF00096">
    <property type="entry name" value="zf-C2H2"/>
    <property type="match status" value="2"/>
</dbReference>
<dbReference type="Proteomes" id="UP000079169">
    <property type="component" value="Unplaced"/>
</dbReference>
<evidence type="ECO:0000256" key="3">
    <source>
        <dbReference type="ARBA" id="ARBA00022833"/>
    </source>
</evidence>
<evidence type="ECO:0000313" key="8">
    <source>
        <dbReference type="RefSeq" id="XP_026684234.1"/>
    </source>
</evidence>
<dbReference type="SMART" id="SM00355">
    <property type="entry name" value="ZnF_C2H2"/>
    <property type="match status" value="2"/>
</dbReference>
<feature type="domain" description="C2H2-type" evidence="6">
    <location>
        <begin position="239"/>
        <end position="268"/>
    </location>
</feature>
<dbReference type="PANTHER" id="PTHR23235:SF158">
    <property type="entry name" value="C2H2-TYPE DOMAIN-CONTAINING PROTEIN"/>
    <property type="match status" value="1"/>
</dbReference>
<dbReference type="SUPFAM" id="SSF57667">
    <property type="entry name" value="beta-beta-alpha zinc fingers"/>
    <property type="match status" value="1"/>
</dbReference>
<dbReference type="GO" id="GO:0000981">
    <property type="term" value="F:DNA-binding transcription factor activity, RNA polymerase II-specific"/>
    <property type="evidence" value="ECO:0007669"/>
    <property type="project" value="TreeGrafter"/>
</dbReference>
<evidence type="ECO:0000313" key="7">
    <source>
        <dbReference type="Proteomes" id="UP000079169"/>
    </source>
</evidence>
<dbReference type="PaxDb" id="121845-A0A3Q0J6Y6"/>